<geneLocation type="plasmid" evidence="2 3">
    <name>pNBRC108728a</name>
</geneLocation>
<evidence type="ECO:0000313" key="2">
    <source>
        <dbReference type="EMBL" id="BDZ52439.1"/>
    </source>
</evidence>
<organism evidence="2 3">
    <name type="scientific">Frondihabitans sucicola</name>
    <dbReference type="NCBI Taxonomy" id="1268041"/>
    <lineage>
        <taxon>Bacteria</taxon>
        <taxon>Bacillati</taxon>
        <taxon>Actinomycetota</taxon>
        <taxon>Actinomycetes</taxon>
        <taxon>Micrococcales</taxon>
        <taxon>Microbacteriaceae</taxon>
        <taxon>Frondihabitans</taxon>
    </lineage>
</organism>
<feature type="region of interest" description="Disordered" evidence="1">
    <location>
        <begin position="1"/>
        <end position="31"/>
    </location>
</feature>
<protein>
    <submittedName>
        <fullName evidence="2">Uncharacterized protein</fullName>
    </submittedName>
</protein>
<dbReference type="EMBL" id="AP027733">
    <property type="protein sequence ID" value="BDZ52439.1"/>
    <property type="molecule type" value="Genomic_DNA"/>
</dbReference>
<name>A0ABM8GVG8_9MICO</name>
<gene>
    <name evidence="2" type="ORF">GCM10025867_46800</name>
</gene>
<keyword evidence="3" id="KW-1185">Reference proteome</keyword>
<dbReference type="Proteomes" id="UP001321486">
    <property type="component" value="Plasmid pNBRC108728a"/>
</dbReference>
<feature type="compositionally biased region" description="Low complexity" evidence="1">
    <location>
        <begin position="1"/>
        <end position="19"/>
    </location>
</feature>
<reference evidence="3" key="1">
    <citation type="journal article" date="2019" name="Int. J. Syst. Evol. Microbiol.">
        <title>The Global Catalogue of Microorganisms (GCM) 10K type strain sequencing project: providing services to taxonomists for standard genome sequencing and annotation.</title>
        <authorList>
            <consortium name="The Broad Institute Genomics Platform"/>
            <consortium name="The Broad Institute Genome Sequencing Center for Infectious Disease"/>
            <person name="Wu L."/>
            <person name="Ma J."/>
        </authorList>
    </citation>
    <scope>NUCLEOTIDE SEQUENCE [LARGE SCALE GENOMIC DNA]</scope>
    <source>
        <strain evidence="3">NBRC 108728</strain>
    </source>
</reference>
<proteinExistence type="predicted"/>
<keyword evidence="2" id="KW-0614">Plasmid</keyword>
<evidence type="ECO:0000313" key="3">
    <source>
        <dbReference type="Proteomes" id="UP001321486"/>
    </source>
</evidence>
<evidence type="ECO:0000256" key="1">
    <source>
        <dbReference type="SAM" id="MobiDB-lite"/>
    </source>
</evidence>
<dbReference type="RefSeq" id="WP_286347289.1">
    <property type="nucleotide sequence ID" value="NZ_AP027733.1"/>
</dbReference>
<sequence>MSNTDSSSNSTPDSASSTPGGQPTAVPTVPNEANAIRQAAQRFAPQWATYSSGESAADFAKHLPVLAPGAEASITKAAQDSWSSRFTKNSAFIGTLSGAVPIVDSYDPTKGTARVSVSVDQEAVGSEDAQKISPVTYHVDLVRYTDSTGVPQWGVTGATSA</sequence>
<accession>A0ABM8GVG8</accession>